<protein>
    <submittedName>
        <fullName evidence="2">Uncharacterized protein</fullName>
    </submittedName>
</protein>
<keyword evidence="3" id="KW-1185">Reference proteome</keyword>
<organism evidence="2 3">
    <name type="scientific">Cudoniella acicularis</name>
    <dbReference type="NCBI Taxonomy" id="354080"/>
    <lineage>
        <taxon>Eukaryota</taxon>
        <taxon>Fungi</taxon>
        <taxon>Dikarya</taxon>
        <taxon>Ascomycota</taxon>
        <taxon>Pezizomycotina</taxon>
        <taxon>Leotiomycetes</taxon>
        <taxon>Helotiales</taxon>
        <taxon>Tricladiaceae</taxon>
        <taxon>Cudoniella</taxon>
    </lineage>
</organism>
<feature type="region of interest" description="Disordered" evidence="1">
    <location>
        <begin position="1"/>
        <end position="21"/>
    </location>
</feature>
<proteinExistence type="predicted"/>
<dbReference type="Proteomes" id="UP000566819">
    <property type="component" value="Unassembled WGS sequence"/>
</dbReference>
<evidence type="ECO:0000313" key="3">
    <source>
        <dbReference type="Proteomes" id="UP000566819"/>
    </source>
</evidence>
<reference evidence="2 3" key="1">
    <citation type="submission" date="2020-03" db="EMBL/GenBank/DDBJ databases">
        <title>Draft Genome Sequence of Cudoniella acicularis.</title>
        <authorList>
            <person name="Buettner E."/>
            <person name="Kellner H."/>
        </authorList>
    </citation>
    <scope>NUCLEOTIDE SEQUENCE [LARGE SCALE GENOMIC DNA]</scope>
    <source>
        <strain evidence="2 3">DSM 108380</strain>
    </source>
</reference>
<dbReference type="EMBL" id="JAAMPI010000123">
    <property type="protein sequence ID" value="KAF4635377.1"/>
    <property type="molecule type" value="Genomic_DNA"/>
</dbReference>
<comment type="caution">
    <text evidence="2">The sequence shown here is derived from an EMBL/GenBank/DDBJ whole genome shotgun (WGS) entry which is preliminary data.</text>
</comment>
<sequence length="727" mass="81229">MHSLCAHQNVDHQKMKSDTSPGFRWICLGEHEVEGGNVESKAVGNTEGSSSLRDTSPHNTSPRDGSAHDTSSRGTSQCGTSPCGTDANQNSTQNSNSVPLVGCQDDILIPTAKQIHDTFTAGQSMWSSYVSSAEQLSPNILPACCLQPSNMLKDVPPIPENLRGKQDIIGQALWNIPCPELANASVRSSARQDETDEPWDPENVFGAQKTFHLRIGTPIICEICSEPAFAVDRTPYPNGLAILTLCWSYIFSVRLLELQHRPIKYSAIMSPILTHDVEQQQKDVIVYLGCSSKKLVRWLCAVLAPGAGWFATGSVPPWTAHCNQDVRFLVSTNLLTKEVVQEKPPSFTEAADLIFELCALYNFGSQPTEAFLIALLFPFYAAQDLQPRLPMPRIPRPARTSHKAPVYIRDYLNDIRYYITLSISSLGSAIWSIFWEPGIQANVASPWLGSIHQVLRPLLEAGDMGLLAKVFAIRNPKLAPLWLGFLRCGSSQVLDMIKRYLVTHKERPQSRSLGHPDPDVAAWTGSKQSFLDEECSSLYESHDALVPAADVLRHRFNFRLADEHILYFGWQPFGVIQKKDIEPELWLRLESPPSRRYVQWVWWLGKIKAEGCYLYENAIEKGYRHDKRDIQDDAYESTAVPFSPGCKDFTTHTPKLLATDPALFRSLKQGPSKEATVRVLKLGSWDASGDRSLDAMGIAEVRKHRWLRGERETCELSNLDNAFTDGQ</sequence>
<name>A0A8H4RVS5_9HELO</name>
<feature type="compositionally biased region" description="Polar residues" evidence="1">
    <location>
        <begin position="72"/>
        <end position="98"/>
    </location>
</feature>
<feature type="compositionally biased region" description="Polar residues" evidence="1">
    <location>
        <begin position="46"/>
        <end position="64"/>
    </location>
</feature>
<evidence type="ECO:0000313" key="2">
    <source>
        <dbReference type="EMBL" id="KAF4635377.1"/>
    </source>
</evidence>
<gene>
    <name evidence="2" type="ORF">G7Y89_g2724</name>
</gene>
<accession>A0A8H4RVS5</accession>
<evidence type="ECO:0000256" key="1">
    <source>
        <dbReference type="SAM" id="MobiDB-lite"/>
    </source>
</evidence>
<dbReference type="AlphaFoldDB" id="A0A8H4RVS5"/>
<feature type="region of interest" description="Disordered" evidence="1">
    <location>
        <begin position="38"/>
        <end position="98"/>
    </location>
</feature>
<dbReference type="OrthoDB" id="3549294at2759"/>